<comment type="subcellular location">
    <subcellularLocation>
        <location evidence="1">Golgi apparatus membrane</location>
        <topology evidence="1">Single-pass type II membrane protein</topology>
    </subcellularLocation>
</comment>
<protein>
    <submittedName>
        <fullName evidence="11">Uncharacterized protein</fullName>
    </submittedName>
</protein>
<dbReference type="Pfam" id="PF01762">
    <property type="entry name" value="Galactosyl_T"/>
    <property type="match status" value="1"/>
</dbReference>
<evidence type="ECO:0000256" key="5">
    <source>
        <dbReference type="ARBA" id="ARBA00022692"/>
    </source>
</evidence>
<dbReference type="VEuPathDB" id="ToxoDB:EBH_0065340"/>
<organism evidence="11 12">
    <name type="scientific">Eimeria brunetti</name>
    <dbReference type="NCBI Taxonomy" id="51314"/>
    <lineage>
        <taxon>Eukaryota</taxon>
        <taxon>Sar</taxon>
        <taxon>Alveolata</taxon>
        <taxon>Apicomplexa</taxon>
        <taxon>Conoidasida</taxon>
        <taxon>Coccidia</taxon>
        <taxon>Eucoccidiorida</taxon>
        <taxon>Eimeriorina</taxon>
        <taxon>Eimeriidae</taxon>
        <taxon>Eimeria</taxon>
    </lineage>
</organism>
<dbReference type="PANTHER" id="PTHR11214">
    <property type="entry name" value="BETA-1,3-N-ACETYLGLUCOSAMINYLTRANSFERASE"/>
    <property type="match status" value="1"/>
</dbReference>
<evidence type="ECO:0000256" key="2">
    <source>
        <dbReference type="ARBA" id="ARBA00008661"/>
    </source>
</evidence>
<dbReference type="Gene3D" id="3.90.550.50">
    <property type="match status" value="1"/>
</dbReference>
<evidence type="ECO:0000256" key="3">
    <source>
        <dbReference type="ARBA" id="ARBA00022676"/>
    </source>
</evidence>
<keyword evidence="3" id="KW-0328">Glycosyltransferase</keyword>
<proteinExistence type="inferred from homology"/>
<evidence type="ECO:0000256" key="7">
    <source>
        <dbReference type="ARBA" id="ARBA00022989"/>
    </source>
</evidence>
<keyword evidence="9" id="KW-0472">Membrane</keyword>
<dbReference type="EMBL" id="HG711762">
    <property type="protein sequence ID" value="CDJ49587.1"/>
    <property type="molecule type" value="Genomic_DNA"/>
</dbReference>
<reference evidence="11" key="1">
    <citation type="submission" date="2013-10" db="EMBL/GenBank/DDBJ databases">
        <title>Genomic analysis of the causative agents of coccidiosis in chickens.</title>
        <authorList>
            <person name="Reid A.J."/>
            <person name="Blake D."/>
            <person name="Billington K."/>
            <person name="Browne H."/>
            <person name="Dunn M."/>
            <person name="Hung S."/>
            <person name="Kawahara F."/>
            <person name="Miranda-Saavedra D."/>
            <person name="Mourier T."/>
            <person name="Nagra H."/>
            <person name="Otto T.D."/>
            <person name="Rawlings N."/>
            <person name="Sanchez A."/>
            <person name="Sanders M."/>
            <person name="Subramaniam C."/>
            <person name="Tay Y."/>
            <person name="Dear P."/>
            <person name="Doerig C."/>
            <person name="Gruber A."/>
            <person name="Parkinson J."/>
            <person name="Shirley M."/>
            <person name="Wan K.L."/>
            <person name="Berriman M."/>
            <person name="Tomley F."/>
            <person name="Pain A."/>
        </authorList>
    </citation>
    <scope>NUCLEOTIDE SEQUENCE [LARGE SCALE GENOMIC DNA]</scope>
    <source>
        <strain evidence="11">Houghton</strain>
    </source>
</reference>
<keyword evidence="5" id="KW-0812">Transmembrane</keyword>
<keyword evidence="12" id="KW-1185">Reference proteome</keyword>
<dbReference type="AlphaFoldDB" id="U6LGS6"/>
<keyword evidence="6" id="KW-0735">Signal-anchor</keyword>
<dbReference type="GO" id="GO:0000139">
    <property type="term" value="C:Golgi membrane"/>
    <property type="evidence" value="ECO:0007669"/>
    <property type="project" value="UniProtKB-SubCell"/>
</dbReference>
<sequence length="855" mass="93747">MARVGFQMPCPLESSAQTTDDVNDLEKSGASTKSPTEEYVPISVPHEMPKHQADATAQQSLMKLPHSCRAICKNCLYSLLFASALFLYIVISKACSWNWHGEPQAAVLSLPLQTSWQLLITPKVSCAEDPPFAALMVMTGAADSEGRMLVRNTWGGATHVSNRRVRLFFLLGAQGTPELQKTVETEAEEYGDILQHAAPDKYTNLATKTATMIQWMAVSCPEAKFLVKADTDTLVNLDVMIPYLVKMENSGDLALGARLDNMPLITSENSRNYQDPLVFPRKTFPPYLSGNMEQNQAGPGSPLDGSQPSSGPNTMRSVTPKATYSVGTAGKVPETRPARLILRPYDTSNAGYTTMAPMQSSRSEGLRYYNAQAASPSCFKQQPQPFCNDSIEDVPLKGQAAYSQPRKPLISTLPAVQEPPQRTPVSVGRATMPVNAFDLPPPLLQNKSPKEQNFLRNWNRVDHAGAVATCRLERVPLPMLERVPGGSGRLRLQGPLVKVKLPHVPSVEGDLRRFCQRIVSAFSGAADDCRRLFVPCTQLRLPRFECCAPQTPVLQECRSCGYKGHFCPECGTGPNGPRMAAGGAPFARVQPSRGVLVAQEGCLERCMRWHCSLFEEVGDAIDQEILCDRAGSVFRECGEFIDNLVAEGIHAISFNCASLCGAIPGRSRILVDGYPMYEPDPLFLRKERPTSATGNACVDQVNAFLDACLAERSKYTQDLPPPPIPDTQKTGNWLIDATNAALDYCLQERTPPPPPPRKKVCPLEMLIPPCCRERPPVVVPPPKQGPKEQIGGCQIQFCPVREPEITVVPTGPALVYPYREEEFQVRDPSGLVEALDDHGEGVQLPRKLVLTEPVM</sequence>
<feature type="compositionally biased region" description="Polar residues" evidence="10">
    <location>
        <begin position="291"/>
        <end position="319"/>
    </location>
</feature>
<dbReference type="InterPro" id="IPR002659">
    <property type="entry name" value="Glyco_trans_31"/>
</dbReference>
<evidence type="ECO:0000256" key="4">
    <source>
        <dbReference type="ARBA" id="ARBA00022679"/>
    </source>
</evidence>
<evidence type="ECO:0000256" key="10">
    <source>
        <dbReference type="SAM" id="MobiDB-lite"/>
    </source>
</evidence>
<evidence type="ECO:0000256" key="6">
    <source>
        <dbReference type="ARBA" id="ARBA00022968"/>
    </source>
</evidence>
<reference evidence="11" key="2">
    <citation type="submission" date="2013-10" db="EMBL/GenBank/DDBJ databases">
        <authorList>
            <person name="Aslett M."/>
        </authorList>
    </citation>
    <scope>NUCLEOTIDE SEQUENCE [LARGE SCALE GENOMIC DNA]</scope>
    <source>
        <strain evidence="11">Houghton</strain>
    </source>
</reference>
<keyword evidence="7" id="KW-1133">Transmembrane helix</keyword>
<evidence type="ECO:0000256" key="8">
    <source>
        <dbReference type="ARBA" id="ARBA00023034"/>
    </source>
</evidence>
<feature type="region of interest" description="Disordered" evidence="10">
    <location>
        <begin position="284"/>
        <end position="319"/>
    </location>
</feature>
<evidence type="ECO:0000313" key="12">
    <source>
        <dbReference type="Proteomes" id="UP000030750"/>
    </source>
</evidence>
<name>U6LGS6_9EIME</name>
<gene>
    <name evidence="11" type="ORF">EBH_0065340</name>
</gene>
<evidence type="ECO:0000256" key="9">
    <source>
        <dbReference type="ARBA" id="ARBA00023136"/>
    </source>
</evidence>
<dbReference type="OrthoDB" id="345906at2759"/>
<dbReference type="PANTHER" id="PTHR11214:SF314">
    <property type="entry name" value="HEXOSYLTRANSFERASE"/>
    <property type="match status" value="1"/>
</dbReference>
<dbReference type="GO" id="GO:0016758">
    <property type="term" value="F:hexosyltransferase activity"/>
    <property type="evidence" value="ECO:0007669"/>
    <property type="project" value="InterPro"/>
</dbReference>
<dbReference type="GO" id="GO:0006493">
    <property type="term" value="P:protein O-linked glycosylation"/>
    <property type="evidence" value="ECO:0007669"/>
    <property type="project" value="TreeGrafter"/>
</dbReference>
<keyword evidence="8" id="KW-0333">Golgi apparatus</keyword>
<evidence type="ECO:0000313" key="11">
    <source>
        <dbReference type="EMBL" id="CDJ49587.1"/>
    </source>
</evidence>
<keyword evidence="4" id="KW-0808">Transferase</keyword>
<evidence type="ECO:0000256" key="1">
    <source>
        <dbReference type="ARBA" id="ARBA00004323"/>
    </source>
</evidence>
<comment type="similarity">
    <text evidence="2">Belongs to the glycosyltransferase 31 family.</text>
</comment>
<feature type="region of interest" description="Disordered" evidence="10">
    <location>
        <begin position="1"/>
        <end position="38"/>
    </location>
</feature>
<accession>U6LGS6</accession>
<dbReference type="Proteomes" id="UP000030750">
    <property type="component" value="Unassembled WGS sequence"/>
</dbReference>